<proteinExistence type="predicted"/>
<dbReference type="InterPro" id="IPR000504">
    <property type="entry name" value="RRM_dom"/>
</dbReference>
<dbReference type="InterPro" id="IPR012677">
    <property type="entry name" value="Nucleotide-bd_a/b_plait_sf"/>
</dbReference>
<evidence type="ECO:0000256" key="2">
    <source>
        <dbReference type="PROSITE-ProRule" id="PRU00176"/>
    </source>
</evidence>
<dbReference type="Gene3D" id="3.30.70.330">
    <property type="match status" value="1"/>
</dbReference>
<dbReference type="InterPro" id="IPR035979">
    <property type="entry name" value="RBD_domain_sf"/>
</dbReference>
<name>A0ABV2AL65_9EUKA</name>
<dbReference type="InterPro" id="IPR034215">
    <property type="entry name" value="RBM42_RRM"/>
</dbReference>
<dbReference type="CDD" id="cd12383">
    <property type="entry name" value="RRM_RBM42"/>
    <property type="match status" value="1"/>
</dbReference>
<keyword evidence="5" id="KW-1185">Reference proteome</keyword>
<dbReference type="PANTHER" id="PTHR47640">
    <property type="entry name" value="TRNA SELENOCYSTEINE 1-ASSOCIATED PROTEIN 1-RELATED-RELATED"/>
    <property type="match status" value="1"/>
</dbReference>
<accession>A0ABV2AL65</accession>
<comment type="caution">
    <text evidence="4">The sequence shown here is derived from an EMBL/GenBank/DDBJ whole genome shotgun (WGS) entry which is preliminary data.</text>
</comment>
<protein>
    <recommendedName>
        <fullName evidence="3">RRM domain-containing protein</fullName>
    </recommendedName>
</protein>
<dbReference type="Proteomes" id="UP001439008">
    <property type="component" value="Unassembled WGS sequence"/>
</dbReference>
<dbReference type="EMBL" id="JBDODL010000528">
    <property type="protein sequence ID" value="MES1920138.1"/>
    <property type="molecule type" value="Genomic_DNA"/>
</dbReference>
<dbReference type="PANTHER" id="PTHR47640:SF11">
    <property type="entry name" value="RNA-BINDING PROTEIN 42"/>
    <property type="match status" value="1"/>
</dbReference>
<reference evidence="4 5" key="1">
    <citation type="journal article" date="2024" name="BMC Biol.">
        <title>Comparative genomics of Ascetosporea gives new insight into the evolutionary basis for animal parasitism in Rhizaria.</title>
        <authorList>
            <person name="Hiltunen Thoren M."/>
            <person name="Onut-Brannstrom I."/>
            <person name="Alfjorden A."/>
            <person name="Peckova H."/>
            <person name="Swords F."/>
            <person name="Hooper C."/>
            <person name="Holzer A.S."/>
            <person name="Bass D."/>
            <person name="Burki F."/>
        </authorList>
    </citation>
    <scope>NUCLEOTIDE SEQUENCE [LARGE SCALE GENOMIC DNA]</scope>
    <source>
        <strain evidence="4">20-A016</strain>
    </source>
</reference>
<dbReference type="PROSITE" id="PS50102">
    <property type="entry name" value="RRM"/>
    <property type="match status" value="1"/>
</dbReference>
<evidence type="ECO:0000259" key="3">
    <source>
        <dbReference type="PROSITE" id="PS50102"/>
    </source>
</evidence>
<dbReference type="SUPFAM" id="SSF54928">
    <property type="entry name" value="RNA-binding domain, RBD"/>
    <property type="match status" value="1"/>
</dbReference>
<evidence type="ECO:0000313" key="4">
    <source>
        <dbReference type="EMBL" id="MES1920138.1"/>
    </source>
</evidence>
<dbReference type="Pfam" id="PF00076">
    <property type="entry name" value="RRM_1"/>
    <property type="match status" value="1"/>
</dbReference>
<evidence type="ECO:0000256" key="1">
    <source>
        <dbReference type="ARBA" id="ARBA00022884"/>
    </source>
</evidence>
<evidence type="ECO:0000313" key="5">
    <source>
        <dbReference type="Proteomes" id="UP001439008"/>
    </source>
</evidence>
<organism evidence="4 5">
    <name type="scientific">Bonamia ostreae</name>
    <dbReference type="NCBI Taxonomy" id="126728"/>
    <lineage>
        <taxon>Eukaryota</taxon>
        <taxon>Sar</taxon>
        <taxon>Rhizaria</taxon>
        <taxon>Endomyxa</taxon>
        <taxon>Ascetosporea</taxon>
        <taxon>Haplosporida</taxon>
        <taxon>Bonamia</taxon>
    </lineage>
</organism>
<gene>
    <name evidence="4" type="ORF">MHBO_001853</name>
</gene>
<dbReference type="SMART" id="SM00360">
    <property type="entry name" value="RRM"/>
    <property type="match status" value="1"/>
</dbReference>
<sequence>MDDAALKEFEKEIENIEYETELKKREKPSIKNAIFSRKPTTISSTKPISQENKISEKVSKNAFKIENAVFDVQSLPKRMVKHEELVKKDKRFKKMLKEGGTLKSLRSACGKVWKDETISDWPEDDYRLFCGNLGNEVTDDTLKSAFNKYPSFCKARVIREKRTNKSKGYGFVSFLNSADYTKAFREMNRKFVGNRPIKLQKSKWRNRQVIK</sequence>
<keyword evidence="1 2" id="KW-0694">RNA-binding</keyword>
<dbReference type="InterPro" id="IPR050825">
    <property type="entry name" value="RBM42_RBP45_47-like"/>
</dbReference>
<feature type="domain" description="RRM" evidence="3">
    <location>
        <begin position="126"/>
        <end position="204"/>
    </location>
</feature>